<evidence type="ECO:0000256" key="4">
    <source>
        <dbReference type="ARBA" id="ARBA00016244"/>
    </source>
</evidence>
<evidence type="ECO:0000256" key="6">
    <source>
        <dbReference type="ARBA" id="ARBA00023143"/>
    </source>
</evidence>
<keyword evidence="11" id="KW-1185">Reference proteome</keyword>
<dbReference type="NCBIfam" id="TIGR02492">
    <property type="entry name" value="flgK_ends"/>
    <property type="match status" value="1"/>
</dbReference>
<protein>
    <recommendedName>
        <fullName evidence="4">Flagellar hook-associated protein 1</fullName>
    </recommendedName>
</protein>
<evidence type="ECO:0000259" key="7">
    <source>
        <dbReference type="Pfam" id="PF00460"/>
    </source>
</evidence>
<proteinExistence type="inferred from homology"/>
<evidence type="ECO:0000259" key="9">
    <source>
        <dbReference type="Pfam" id="PF22638"/>
    </source>
</evidence>
<dbReference type="InterPro" id="IPR053927">
    <property type="entry name" value="FlgK_helical"/>
</dbReference>
<gene>
    <name evidence="10" type="primary">flgK</name>
    <name evidence="10" type="ORF">IFO67_02355</name>
</gene>
<evidence type="ECO:0000256" key="5">
    <source>
        <dbReference type="ARBA" id="ARBA00022525"/>
    </source>
</evidence>
<dbReference type="PANTHER" id="PTHR30033:SF1">
    <property type="entry name" value="FLAGELLAR HOOK-ASSOCIATED PROTEIN 1"/>
    <property type="match status" value="1"/>
</dbReference>
<comment type="subcellular location">
    <subcellularLocation>
        <location evidence="1">Bacterial flagellum</location>
    </subcellularLocation>
    <subcellularLocation>
        <location evidence="2">Secreted</location>
    </subcellularLocation>
</comment>
<keyword evidence="6" id="KW-0975">Bacterial flagellum</keyword>
<dbReference type="RefSeq" id="WP_187716546.1">
    <property type="nucleotide sequence ID" value="NZ_JACTAH010000001.1"/>
</dbReference>
<evidence type="ECO:0000259" key="8">
    <source>
        <dbReference type="Pfam" id="PF06429"/>
    </source>
</evidence>
<evidence type="ECO:0000256" key="3">
    <source>
        <dbReference type="ARBA" id="ARBA00009677"/>
    </source>
</evidence>
<comment type="caution">
    <text evidence="10">The sequence shown here is derived from an EMBL/GenBank/DDBJ whole genome shotgun (WGS) entry which is preliminary data.</text>
</comment>
<dbReference type="Proteomes" id="UP000603602">
    <property type="component" value="Unassembled WGS sequence"/>
</dbReference>
<dbReference type="Pfam" id="PF06429">
    <property type="entry name" value="Flg_bbr_C"/>
    <property type="match status" value="1"/>
</dbReference>
<evidence type="ECO:0000256" key="1">
    <source>
        <dbReference type="ARBA" id="ARBA00004365"/>
    </source>
</evidence>
<dbReference type="SUPFAM" id="SSF64518">
    <property type="entry name" value="Phase 1 flagellin"/>
    <property type="match status" value="1"/>
</dbReference>
<feature type="domain" description="Flagellar hook-associated protein FlgK helical" evidence="9">
    <location>
        <begin position="93"/>
        <end position="328"/>
    </location>
</feature>
<evidence type="ECO:0000313" key="11">
    <source>
        <dbReference type="Proteomes" id="UP000603602"/>
    </source>
</evidence>
<keyword evidence="10" id="KW-0969">Cilium</keyword>
<comment type="similarity">
    <text evidence="3">Belongs to the flagella basal body rod proteins family.</text>
</comment>
<organism evidence="10 11">
    <name type="scientific">Thauera sedimentorum</name>
    <dbReference type="NCBI Taxonomy" id="2767595"/>
    <lineage>
        <taxon>Bacteria</taxon>
        <taxon>Pseudomonadati</taxon>
        <taxon>Pseudomonadota</taxon>
        <taxon>Betaproteobacteria</taxon>
        <taxon>Rhodocyclales</taxon>
        <taxon>Zoogloeaceae</taxon>
        <taxon>Thauera</taxon>
    </lineage>
</organism>
<keyword evidence="10" id="KW-0282">Flagellum</keyword>
<reference evidence="11" key="1">
    <citation type="submission" date="2023-07" db="EMBL/GenBank/DDBJ databases">
        <title>Thauera sp. CAU 1555 isolated from sand of Yaerae Beach.</title>
        <authorList>
            <person name="Kim W."/>
        </authorList>
    </citation>
    <scope>NUCLEOTIDE SEQUENCE [LARGE SCALE GENOMIC DNA]</scope>
    <source>
        <strain evidence="11">CAU 1555</strain>
    </source>
</reference>
<dbReference type="EMBL" id="JACYTO010000001">
    <property type="protein sequence ID" value="MBD8501713.1"/>
    <property type="molecule type" value="Genomic_DNA"/>
</dbReference>
<feature type="domain" description="Flagellar basal-body/hook protein C-terminal" evidence="8">
    <location>
        <begin position="601"/>
        <end position="638"/>
    </location>
</feature>
<dbReference type="Pfam" id="PF22638">
    <property type="entry name" value="FlgK_D1"/>
    <property type="match status" value="1"/>
</dbReference>
<feature type="domain" description="Flagellar basal body rod protein N-terminal" evidence="7">
    <location>
        <begin position="5"/>
        <end position="34"/>
    </location>
</feature>
<dbReference type="InterPro" id="IPR010930">
    <property type="entry name" value="Flg_bb/hook_C_dom"/>
</dbReference>
<name>A0ABR9B6T8_9RHOO</name>
<dbReference type="PRINTS" id="PR01005">
    <property type="entry name" value="FLGHOOKAP1"/>
</dbReference>
<dbReference type="PANTHER" id="PTHR30033">
    <property type="entry name" value="FLAGELLAR HOOK-ASSOCIATED PROTEIN 1"/>
    <property type="match status" value="1"/>
</dbReference>
<dbReference type="InterPro" id="IPR001444">
    <property type="entry name" value="Flag_bb_rod_N"/>
</dbReference>
<evidence type="ECO:0000313" key="10">
    <source>
        <dbReference type="EMBL" id="MBD8501713.1"/>
    </source>
</evidence>
<keyword evidence="10" id="KW-0966">Cell projection</keyword>
<dbReference type="InterPro" id="IPR002371">
    <property type="entry name" value="FlgK"/>
</dbReference>
<accession>A0ABR9B6T8</accession>
<evidence type="ECO:0000256" key="2">
    <source>
        <dbReference type="ARBA" id="ARBA00004613"/>
    </source>
</evidence>
<keyword evidence="5" id="KW-0964">Secreted</keyword>
<dbReference type="Pfam" id="PF00460">
    <property type="entry name" value="Flg_bb_rod"/>
    <property type="match status" value="1"/>
</dbReference>
<sequence length="641" mass="66985">MAGLLNIGLTGLNAAQLQLNTTSHNIANAATPGYSRQTVVQTTNEPMFSGVGFFGQGVRVAAVNRQYSQFLENQVLSADNRRAEYSAYSGQIAQLNNMLADSDVGLSPVLQAFFAGVQDVAANPSSVPARQAMISAGEALAAQFRALDSRMAEIRQGTEGEIGATIDTINSLAKQVAELNQRIAVAQAAGAGVAPNDLLDQRNNVVSELNKLVKTSTVLESDGQLSVFIGSGQNLVLGNSVTQLGTAPNALDPERQDIVLIAPNGAQIAMPESLVQGGALGGLLAFRRDALDPSQNRLNLLARSITEAFNAQHTLGVDLDGNLGQDFFNSSLVQRESGTSAAPQVSIADDNVLTSDRYRLTYTDATGGYSLVRLPDNAPVALPSDIGLSITPPATSTPGDSFIIEPLRNAARDMGLAFTDPRLIAAGSPVSVNVPATNAGTGKIDQIDVGSVDGMASGYPQFADFNVSFAANTLTVPAGYTITPAAYDPAAESAGKSFTVTGPGGYEFSFRLAGLPQNGDTFTFQPTAEGVSDNRNAVALGALQTARTMLTSAAGEPTTNFQSAYSQLVTLVGNKAREAQVGEAAQETLLQQASDARDALSGVNLDEEAANLIRYQLAYQASGRVMSIAQRLFDELLSIGR</sequence>